<gene>
    <name evidence="1" type="ORF">SFRA_023855</name>
</gene>
<dbReference type="RefSeq" id="WP_063831821.1">
    <property type="nucleotide sequence ID" value="NZ_CP134822.1"/>
</dbReference>
<evidence type="ECO:0000313" key="2">
    <source>
        <dbReference type="Proteomes" id="UP000028058"/>
    </source>
</evidence>
<dbReference type="OrthoDB" id="4322905at2"/>
<protein>
    <submittedName>
        <fullName evidence="1">Uncharacterized protein</fullName>
    </submittedName>
</protein>
<organism evidence="1 2">
    <name type="scientific">Streptomyces xinghaiensis</name>
    <dbReference type="NCBI Taxonomy" id="1038928"/>
    <lineage>
        <taxon>Bacteria</taxon>
        <taxon>Bacillati</taxon>
        <taxon>Actinomycetota</taxon>
        <taxon>Actinomycetes</taxon>
        <taxon>Kitasatosporales</taxon>
        <taxon>Streptomycetaceae</taxon>
        <taxon>Streptomyces</taxon>
    </lineage>
</organism>
<keyword evidence="2" id="KW-1185">Reference proteome</keyword>
<sequence length="97" mass="10393">MTDDDTPGREHLLVTVRRNGRGAAAATTVVRLLGLLPADRVCTAELAQDAIRLRVELDGTDADRAAAHGAVRRVLADRALDGWALDGRAENGRAEEH</sequence>
<dbReference type="Proteomes" id="UP000028058">
    <property type="component" value="Unassembled WGS sequence"/>
</dbReference>
<name>A0A3R7J099_9ACTN</name>
<evidence type="ECO:0000313" key="1">
    <source>
        <dbReference type="EMBL" id="RKM92927.1"/>
    </source>
</evidence>
<accession>A0A3R7J099</accession>
<reference evidence="1 2" key="1">
    <citation type="journal article" date="2014" name="Genome Announc.">
        <title>Draft Genome Sequence of Streptomyces fradiae ATCC 19609, a Strain Highly Sensitive to Antibiotics.</title>
        <authorList>
            <person name="Bekker O.B."/>
            <person name="Klimina K.M."/>
            <person name="Vatlin A.A."/>
            <person name="Zakharevich N.V."/>
            <person name="Kasianov A.S."/>
            <person name="Danilenko V.N."/>
        </authorList>
    </citation>
    <scope>NUCLEOTIDE SEQUENCE [LARGE SCALE GENOMIC DNA]</scope>
    <source>
        <strain evidence="1 2">ATCC 19609</strain>
    </source>
</reference>
<dbReference type="AlphaFoldDB" id="A0A3R7J099"/>
<dbReference type="EMBL" id="JNAD02000012">
    <property type="protein sequence ID" value="RKM92927.1"/>
    <property type="molecule type" value="Genomic_DNA"/>
</dbReference>
<comment type="caution">
    <text evidence="1">The sequence shown here is derived from an EMBL/GenBank/DDBJ whole genome shotgun (WGS) entry which is preliminary data.</text>
</comment>
<proteinExistence type="predicted"/>